<feature type="transmembrane region" description="Helical" evidence="4">
    <location>
        <begin position="239"/>
        <end position="266"/>
    </location>
</feature>
<organism evidence="5 6">
    <name type="scientific">Tetranychus urticae</name>
    <name type="common">Two-spotted spider mite</name>
    <dbReference type="NCBI Taxonomy" id="32264"/>
    <lineage>
        <taxon>Eukaryota</taxon>
        <taxon>Metazoa</taxon>
        <taxon>Ecdysozoa</taxon>
        <taxon>Arthropoda</taxon>
        <taxon>Chelicerata</taxon>
        <taxon>Arachnida</taxon>
        <taxon>Acari</taxon>
        <taxon>Acariformes</taxon>
        <taxon>Trombidiformes</taxon>
        <taxon>Prostigmata</taxon>
        <taxon>Eleutherengona</taxon>
        <taxon>Raphignathae</taxon>
        <taxon>Tetranychoidea</taxon>
        <taxon>Tetranychidae</taxon>
        <taxon>Tetranychus</taxon>
    </lineage>
</organism>
<feature type="transmembrane region" description="Helical" evidence="4">
    <location>
        <begin position="18"/>
        <end position="39"/>
    </location>
</feature>
<evidence type="ECO:0000313" key="6">
    <source>
        <dbReference type="Proteomes" id="UP000015104"/>
    </source>
</evidence>
<protein>
    <recommendedName>
        <fullName evidence="7">Major facilitator superfamily (MFS) profile domain-containing protein</fullName>
    </recommendedName>
</protein>
<evidence type="ECO:0008006" key="7">
    <source>
        <dbReference type="Google" id="ProtNLM"/>
    </source>
</evidence>
<keyword evidence="3 4" id="KW-0472">Membrane</keyword>
<proteinExistence type="predicted"/>
<feature type="transmembrane region" description="Helical" evidence="4">
    <location>
        <begin position="191"/>
        <end position="210"/>
    </location>
</feature>
<dbReference type="Pfam" id="PF07690">
    <property type="entry name" value="MFS_1"/>
    <property type="match status" value="1"/>
</dbReference>
<dbReference type="EMBL" id="CAEY01000173">
    <property type="status" value="NOT_ANNOTATED_CDS"/>
    <property type="molecule type" value="Genomic_DNA"/>
</dbReference>
<evidence type="ECO:0000256" key="2">
    <source>
        <dbReference type="ARBA" id="ARBA00022989"/>
    </source>
</evidence>
<evidence type="ECO:0000256" key="1">
    <source>
        <dbReference type="ARBA" id="ARBA00022692"/>
    </source>
</evidence>
<dbReference type="Proteomes" id="UP000015104">
    <property type="component" value="Unassembled WGS sequence"/>
</dbReference>
<dbReference type="InterPro" id="IPR036259">
    <property type="entry name" value="MFS_trans_sf"/>
</dbReference>
<evidence type="ECO:0000313" key="5">
    <source>
        <dbReference type="EnsemblMetazoa" id="tetur13g02590.1"/>
    </source>
</evidence>
<keyword evidence="1 4" id="KW-0812">Transmembrane</keyword>
<accession>T1KK70</accession>
<keyword evidence="2 4" id="KW-1133">Transmembrane helix</keyword>
<sequence>MKLSSYVRTNKWKLIKTFLCYLTFCCYGGCATLLGSSLLDLQIRLGVSFKQLSSLVPSRSIGFFIGGLISGFLDMCFGPDMVLFVTIFSSGVFTILAPWFKQFYGTYVCLLLSGLAQGIFEIYTNICVLSTWNDEASNYVQLLHGSFGLGSLLAPLLVKPFLLPLVQNETETQSDEVVLGDYTPDDVKVQYPYLILGSILVFGSFGFLFFHFKNKSIKNANETIDDEIVDDDKPVVNKIFAVLIVAFIAHTTFAAETVIGTLAPAFVVKSDLRMTKQAGANIVSAFWFCFTFYRIIYITFTRFIRERRIIIFNCTLSLIGLILMCVYPEQSQVITWISFTLLGIGFSPAFSSSLGLLQKYITVSNRYASFLFIIASSGEAAHPWVISKFMDSLPTFFAYYVAILSFIQVISVLSLSPICQKLFKSKTKTTLNRLASVRSSQR</sequence>
<dbReference type="KEGG" id="tut:107364780"/>
<feature type="transmembrane region" description="Helical" evidence="4">
    <location>
        <begin position="278"/>
        <end position="297"/>
    </location>
</feature>
<dbReference type="HOGENOM" id="CLU_028923_2_1_1"/>
<dbReference type="GO" id="GO:0022857">
    <property type="term" value="F:transmembrane transporter activity"/>
    <property type="evidence" value="ECO:0007669"/>
    <property type="project" value="InterPro"/>
</dbReference>
<reference evidence="6" key="1">
    <citation type="submission" date="2011-08" db="EMBL/GenBank/DDBJ databases">
        <authorList>
            <person name="Rombauts S."/>
        </authorList>
    </citation>
    <scope>NUCLEOTIDE SEQUENCE</scope>
    <source>
        <strain evidence="6">London</strain>
    </source>
</reference>
<dbReference type="SUPFAM" id="SSF103473">
    <property type="entry name" value="MFS general substrate transporter"/>
    <property type="match status" value="1"/>
</dbReference>
<dbReference type="InterPro" id="IPR011701">
    <property type="entry name" value="MFS"/>
</dbReference>
<gene>
    <name evidence="5" type="primary">107364780</name>
</gene>
<feature type="transmembrane region" description="Helical" evidence="4">
    <location>
        <begin position="397"/>
        <end position="418"/>
    </location>
</feature>
<dbReference type="Gene3D" id="1.20.1250.20">
    <property type="entry name" value="MFS general substrate transporter like domains"/>
    <property type="match status" value="2"/>
</dbReference>
<keyword evidence="6" id="KW-1185">Reference proteome</keyword>
<feature type="transmembrane region" description="Helical" evidence="4">
    <location>
        <begin position="367"/>
        <end position="385"/>
    </location>
</feature>
<name>T1KK70_TETUR</name>
<feature type="transmembrane region" description="Helical" evidence="4">
    <location>
        <begin position="333"/>
        <end position="355"/>
    </location>
</feature>
<dbReference type="EnsemblMetazoa" id="tetur13g02590.1">
    <property type="protein sequence ID" value="tetur13g02590.1"/>
    <property type="gene ID" value="tetur13g02590"/>
</dbReference>
<dbReference type="PANTHER" id="PTHR23121">
    <property type="entry name" value="SODIUM-DEPENDENT GLUCOSE TRANSPORTER 1"/>
    <property type="match status" value="1"/>
</dbReference>
<dbReference type="PANTHER" id="PTHR23121:SF9">
    <property type="entry name" value="SODIUM-DEPENDENT GLUCOSE TRANSPORTER 1"/>
    <property type="match status" value="1"/>
</dbReference>
<feature type="transmembrane region" description="Helical" evidence="4">
    <location>
        <begin position="82"/>
        <end position="99"/>
    </location>
</feature>
<feature type="transmembrane region" description="Helical" evidence="4">
    <location>
        <begin position="105"/>
        <end position="126"/>
    </location>
</feature>
<evidence type="ECO:0000256" key="3">
    <source>
        <dbReference type="ARBA" id="ARBA00023136"/>
    </source>
</evidence>
<reference evidence="5" key="2">
    <citation type="submission" date="2015-06" db="UniProtKB">
        <authorList>
            <consortium name="EnsemblMetazoa"/>
        </authorList>
    </citation>
    <scope>IDENTIFICATION</scope>
</reference>
<evidence type="ECO:0000256" key="4">
    <source>
        <dbReference type="SAM" id="Phobius"/>
    </source>
</evidence>
<feature type="transmembrane region" description="Helical" evidence="4">
    <location>
        <begin position="309"/>
        <end position="327"/>
    </location>
</feature>
<dbReference type="OMA" id="HCSETHI"/>
<dbReference type="AlphaFoldDB" id="T1KK70"/>
<dbReference type="OrthoDB" id="6365769at2759"/>